<gene>
    <name evidence="2" type="ORF">Q2T42_24895</name>
</gene>
<reference evidence="2" key="1">
    <citation type="journal article" date="2023" name="Plants (Basel)">
        <title>Genomic Analysis of Leptolyngbya boryana CZ1 Reveals Efficient Carbon Fixation Modules.</title>
        <authorList>
            <person name="Bai X."/>
            <person name="Wang H."/>
            <person name="Cheng W."/>
            <person name="Wang J."/>
            <person name="Ma M."/>
            <person name="Hu H."/>
            <person name="Song Z."/>
            <person name="Ma H."/>
            <person name="Fan Y."/>
            <person name="Du C."/>
            <person name="Xu J."/>
        </authorList>
    </citation>
    <scope>NUCLEOTIDE SEQUENCE</scope>
    <source>
        <strain evidence="2">CZ1</strain>
    </source>
</reference>
<reference evidence="2" key="2">
    <citation type="submission" date="2023-07" db="EMBL/GenBank/DDBJ databases">
        <authorList>
            <person name="Bai X.-H."/>
            <person name="Wang H.-H."/>
            <person name="Wang J."/>
            <person name="Ma M.-Y."/>
            <person name="Hu H.-H."/>
            <person name="Song Z.-L."/>
            <person name="Ma H.-G."/>
            <person name="Fan Y."/>
            <person name="Du C.-Y."/>
            <person name="Xu J.-C."/>
        </authorList>
    </citation>
    <scope>NUCLEOTIDE SEQUENCE</scope>
    <source>
        <strain evidence="2">CZ1</strain>
    </source>
</reference>
<feature type="compositionally biased region" description="Polar residues" evidence="1">
    <location>
        <begin position="69"/>
        <end position="81"/>
    </location>
</feature>
<dbReference type="InterPro" id="IPR049598">
    <property type="entry name" value="HetP-like"/>
</dbReference>
<name>A0AA96WS83_LEPBY</name>
<organism evidence="2">
    <name type="scientific">Leptolyngbya boryana CZ1</name>
    <dbReference type="NCBI Taxonomy" id="3060204"/>
    <lineage>
        <taxon>Bacteria</taxon>
        <taxon>Bacillati</taxon>
        <taxon>Cyanobacteriota</taxon>
        <taxon>Cyanophyceae</taxon>
        <taxon>Leptolyngbyales</taxon>
        <taxon>Leptolyngbyaceae</taxon>
        <taxon>Leptolyngbya group</taxon>
        <taxon>Leptolyngbya</taxon>
    </lineage>
</organism>
<dbReference type="EMBL" id="CP130144">
    <property type="protein sequence ID" value="WNZ45031.1"/>
    <property type="molecule type" value="Genomic_DNA"/>
</dbReference>
<dbReference type="AlphaFoldDB" id="A0AA96WS83"/>
<proteinExistence type="predicted"/>
<accession>A0AA96WS83</accession>
<protein>
    <submittedName>
        <fullName evidence="2">HetP family heterocyst commitment protein</fullName>
    </submittedName>
</protein>
<evidence type="ECO:0000313" key="2">
    <source>
        <dbReference type="EMBL" id="WNZ45031.1"/>
    </source>
</evidence>
<dbReference type="RefSeq" id="WP_287453308.1">
    <property type="nucleotide sequence ID" value="NZ_CP130144.1"/>
</dbReference>
<feature type="region of interest" description="Disordered" evidence="1">
    <location>
        <begin position="66"/>
        <end position="86"/>
    </location>
</feature>
<dbReference type="NCBIfam" id="NF037966">
    <property type="entry name" value="HetP_family"/>
    <property type="match status" value="1"/>
</dbReference>
<sequence length="136" mass="15521">MTQQGFRNSSASLDRVMETEQFNQVIEAILAGKYSWACVLILQFGGYNPLHYIPYRTYNRIMKDHYQAGQKQAQTPASNPQQPNPIKDLNYLEVVSEPRTRIKGGTFATLEQWLGQCNDLPVNKVPKWQASLLTTD</sequence>
<evidence type="ECO:0000256" key="1">
    <source>
        <dbReference type="SAM" id="MobiDB-lite"/>
    </source>
</evidence>